<feature type="region of interest" description="Disordered" evidence="1">
    <location>
        <begin position="23"/>
        <end position="51"/>
    </location>
</feature>
<evidence type="ECO:0000313" key="2">
    <source>
        <dbReference type="EMBL" id="THU95096.1"/>
    </source>
</evidence>
<reference evidence="2 3" key="1">
    <citation type="journal article" date="2019" name="Nat. Ecol. Evol.">
        <title>Megaphylogeny resolves global patterns of mushroom evolution.</title>
        <authorList>
            <person name="Varga T."/>
            <person name="Krizsan K."/>
            <person name="Foldi C."/>
            <person name="Dima B."/>
            <person name="Sanchez-Garcia M."/>
            <person name="Sanchez-Ramirez S."/>
            <person name="Szollosi G.J."/>
            <person name="Szarkandi J.G."/>
            <person name="Papp V."/>
            <person name="Albert L."/>
            <person name="Andreopoulos W."/>
            <person name="Angelini C."/>
            <person name="Antonin V."/>
            <person name="Barry K.W."/>
            <person name="Bougher N.L."/>
            <person name="Buchanan P."/>
            <person name="Buyck B."/>
            <person name="Bense V."/>
            <person name="Catcheside P."/>
            <person name="Chovatia M."/>
            <person name="Cooper J."/>
            <person name="Damon W."/>
            <person name="Desjardin D."/>
            <person name="Finy P."/>
            <person name="Geml J."/>
            <person name="Haridas S."/>
            <person name="Hughes K."/>
            <person name="Justo A."/>
            <person name="Karasinski D."/>
            <person name="Kautmanova I."/>
            <person name="Kiss B."/>
            <person name="Kocsube S."/>
            <person name="Kotiranta H."/>
            <person name="LaButti K.M."/>
            <person name="Lechner B.E."/>
            <person name="Liimatainen K."/>
            <person name="Lipzen A."/>
            <person name="Lukacs Z."/>
            <person name="Mihaltcheva S."/>
            <person name="Morgado L.N."/>
            <person name="Niskanen T."/>
            <person name="Noordeloos M.E."/>
            <person name="Ohm R.A."/>
            <person name="Ortiz-Santana B."/>
            <person name="Ovrebo C."/>
            <person name="Racz N."/>
            <person name="Riley R."/>
            <person name="Savchenko A."/>
            <person name="Shiryaev A."/>
            <person name="Soop K."/>
            <person name="Spirin V."/>
            <person name="Szebenyi C."/>
            <person name="Tomsovsky M."/>
            <person name="Tulloss R.E."/>
            <person name="Uehling J."/>
            <person name="Grigoriev I.V."/>
            <person name="Vagvolgyi C."/>
            <person name="Papp T."/>
            <person name="Martin F.M."/>
            <person name="Miettinen O."/>
            <person name="Hibbett D.S."/>
            <person name="Nagy L.G."/>
        </authorList>
    </citation>
    <scope>NUCLEOTIDE SEQUENCE [LARGE SCALE GENOMIC DNA]</scope>
    <source>
        <strain evidence="2 3">CBS 962.96</strain>
    </source>
</reference>
<evidence type="ECO:0000313" key="3">
    <source>
        <dbReference type="Proteomes" id="UP000297245"/>
    </source>
</evidence>
<name>A0A4S8LZD3_DENBC</name>
<keyword evidence="3" id="KW-1185">Reference proteome</keyword>
<evidence type="ECO:0000256" key="1">
    <source>
        <dbReference type="SAM" id="MobiDB-lite"/>
    </source>
</evidence>
<dbReference type="EMBL" id="ML179208">
    <property type="protein sequence ID" value="THU95096.1"/>
    <property type="molecule type" value="Genomic_DNA"/>
</dbReference>
<dbReference type="Proteomes" id="UP000297245">
    <property type="component" value="Unassembled WGS sequence"/>
</dbReference>
<protein>
    <submittedName>
        <fullName evidence="2">Uncharacterized protein</fullName>
    </submittedName>
</protein>
<organism evidence="2 3">
    <name type="scientific">Dendrothele bispora (strain CBS 962.96)</name>
    <dbReference type="NCBI Taxonomy" id="1314807"/>
    <lineage>
        <taxon>Eukaryota</taxon>
        <taxon>Fungi</taxon>
        <taxon>Dikarya</taxon>
        <taxon>Basidiomycota</taxon>
        <taxon>Agaricomycotina</taxon>
        <taxon>Agaricomycetes</taxon>
        <taxon>Agaricomycetidae</taxon>
        <taxon>Agaricales</taxon>
        <taxon>Agaricales incertae sedis</taxon>
        <taxon>Dendrothele</taxon>
    </lineage>
</organism>
<sequence length="51" mass="5471">MSFSPFSSRFPFLDLGPTRVSEVDATKKRPPTSGVKSVALRMKSSAKGGKV</sequence>
<proteinExistence type="predicted"/>
<dbReference type="AlphaFoldDB" id="A0A4S8LZD3"/>
<gene>
    <name evidence="2" type="ORF">K435DRAFT_779144</name>
</gene>
<accession>A0A4S8LZD3</accession>